<accession>A0A1F5BUM9</accession>
<evidence type="ECO:0000313" key="3">
    <source>
        <dbReference type="Proteomes" id="UP000176650"/>
    </source>
</evidence>
<organism evidence="2 3">
    <name type="scientific">Candidatus Azambacteria bacterium RIFCSPLOWO2_01_FULL_46_25</name>
    <dbReference type="NCBI Taxonomy" id="1797298"/>
    <lineage>
        <taxon>Bacteria</taxon>
        <taxon>Candidatus Azamiibacteriota</taxon>
    </lineage>
</organism>
<sequence>MKKQDATNVQQTSWSRVIAKNAYPLVSVIIFLAYFYAAFFAVSFLVENVRAAFAVNEALAKKQVVQFDLANYEKIAKRFGIESRK</sequence>
<keyword evidence="1" id="KW-1133">Transmembrane helix</keyword>
<evidence type="ECO:0000313" key="2">
    <source>
        <dbReference type="EMBL" id="OGD34326.1"/>
    </source>
</evidence>
<dbReference type="Proteomes" id="UP000176650">
    <property type="component" value="Unassembled WGS sequence"/>
</dbReference>
<keyword evidence="1" id="KW-0812">Transmembrane</keyword>
<comment type="caution">
    <text evidence="2">The sequence shown here is derived from an EMBL/GenBank/DDBJ whole genome shotgun (WGS) entry which is preliminary data.</text>
</comment>
<protein>
    <submittedName>
        <fullName evidence="2">Uncharacterized protein</fullName>
    </submittedName>
</protein>
<evidence type="ECO:0000256" key="1">
    <source>
        <dbReference type="SAM" id="Phobius"/>
    </source>
</evidence>
<name>A0A1F5BUM9_9BACT</name>
<dbReference type="STRING" id="1797298.A2988_02240"/>
<reference evidence="2 3" key="1">
    <citation type="journal article" date="2016" name="Nat. Commun.">
        <title>Thousands of microbial genomes shed light on interconnected biogeochemical processes in an aquifer system.</title>
        <authorList>
            <person name="Anantharaman K."/>
            <person name="Brown C.T."/>
            <person name="Hug L.A."/>
            <person name="Sharon I."/>
            <person name="Castelle C.J."/>
            <person name="Probst A.J."/>
            <person name="Thomas B.C."/>
            <person name="Singh A."/>
            <person name="Wilkins M.J."/>
            <person name="Karaoz U."/>
            <person name="Brodie E.L."/>
            <person name="Williams K.H."/>
            <person name="Hubbard S.S."/>
            <person name="Banfield J.F."/>
        </authorList>
    </citation>
    <scope>NUCLEOTIDE SEQUENCE [LARGE SCALE GENOMIC DNA]</scope>
</reference>
<proteinExistence type="predicted"/>
<keyword evidence="1" id="KW-0472">Membrane</keyword>
<dbReference type="EMBL" id="MEYS01000001">
    <property type="protein sequence ID" value="OGD34326.1"/>
    <property type="molecule type" value="Genomic_DNA"/>
</dbReference>
<feature type="transmembrane region" description="Helical" evidence="1">
    <location>
        <begin position="21"/>
        <end position="46"/>
    </location>
</feature>
<gene>
    <name evidence="2" type="ORF">A2988_02240</name>
</gene>
<dbReference type="AlphaFoldDB" id="A0A1F5BUM9"/>